<reference evidence="1 2" key="1">
    <citation type="submission" date="2018-06" db="EMBL/GenBank/DDBJ databases">
        <title>Comparative genomics reveals the genomic features of Rhizophagus irregularis, R. cerebriforme, R. diaphanum and Gigaspora rosea, and their symbiotic lifestyle signature.</title>
        <authorList>
            <person name="Morin E."/>
            <person name="San Clemente H."/>
            <person name="Chen E.C.H."/>
            <person name="De La Providencia I."/>
            <person name="Hainaut M."/>
            <person name="Kuo A."/>
            <person name="Kohler A."/>
            <person name="Murat C."/>
            <person name="Tang N."/>
            <person name="Roy S."/>
            <person name="Loubradou J."/>
            <person name="Henrissat B."/>
            <person name="Grigoriev I.V."/>
            <person name="Corradi N."/>
            <person name="Roux C."/>
            <person name="Martin F.M."/>
        </authorList>
    </citation>
    <scope>NUCLEOTIDE SEQUENCE [LARGE SCALE GENOMIC DNA]</scope>
    <source>
        <strain evidence="1 2">DAOM 194757</strain>
    </source>
</reference>
<organism evidence="1 2">
    <name type="scientific">Gigaspora rosea</name>
    <dbReference type="NCBI Taxonomy" id="44941"/>
    <lineage>
        <taxon>Eukaryota</taxon>
        <taxon>Fungi</taxon>
        <taxon>Fungi incertae sedis</taxon>
        <taxon>Mucoromycota</taxon>
        <taxon>Glomeromycotina</taxon>
        <taxon>Glomeromycetes</taxon>
        <taxon>Diversisporales</taxon>
        <taxon>Gigasporaceae</taxon>
        <taxon>Gigaspora</taxon>
    </lineage>
</organism>
<accession>A0A397VUV8</accession>
<dbReference type="AlphaFoldDB" id="A0A397VUV8"/>
<dbReference type="OrthoDB" id="2442978at2759"/>
<dbReference type="EMBL" id="QKWP01000202">
    <property type="protein sequence ID" value="RIB24769.1"/>
    <property type="molecule type" value="Genomic_DNA"/>
</dbReference>
<proteinExistence type="predicted"/>
<dbReference type="Proteomes" id="UP000266673">
    <property type="component" value="Unassembled WGS sequence"/>
</dbReference>
<evidence type="ECO:0000313" key="1">
    <source>
        <dbReference type="EMBL" id="RIB24769.1"/>
    </source>
</evidence>
<evidence type="ECO:0000313" key="2">
    <source>
        <dbReference type="Proteomes" id="UP000266673"/>
    </source>
</evidence>
<comment type="caution">
    <text evidence="1">The sequence shown here is derived from an EMBL/GenBank/DDBJ whole genome shotgun (WGS) entry which is preliminary data.</text>
</comment>
<gene>
    <name evidence="1" type="ORF">C2G38_615737</name>
</gene>
<sequence length="263" mass="30795">MRLESEKSKLLGITLNTSTCEYMIVFEELHNRNSYNGLCLHCNRYNTSPAWCQTCDPPRTTQGWTSGNKDIDDYFKRLQLGTIKYEETIVWIPFDRLNIARNINEVELLAIWLDGIRTVSNFTQSRIPSYSVTLKIFTVSQMSSDDFLKEFKNYVQLKRNEIKMYGITQNNITNEFMIIFETYDNKYAFKRNSNYGNCTDCNRFNTSKSWCQSCDPLKVAKGWTSGNNDIDSCIKESQFEASEYEKVIEWIPFDRLDDVQEIA</sequence>
<protein>
    <submittedName>
        <fullName evidence="1">Uncharacterized protein</fullName>
    </submittedName>
</protein>
<name>A0A397VUV8_9GLOM</name>
<keyword evidence="2" id="KW-1185">Reference proteome</keyword>